<comment type="similarity">
    <text evidence="2 11 12">Belongs to the RPAP2 family.</text>
</comment>
<evidence type="ECO:0000256" key="9">
    <source>
        <dbReference type="ARBA" id="ARBA00047761"/>
    </source>
</evidence>
<keyword evidence="8 12" id="KW-0539">Nucleus</keyword>
<dbReference type="Pfam" id="PF04181">
    <property type="entry name" value="RPAP2_Rtr1"/>
    <property type="match status" value="1"/>
</dbReference>
<accession>A0A1E3QX80</accession>
<gene>
    <name evidence="14" type="ORF">BABINDRAFT_17037</name>
</gene>
<dbReference type="GO" id="GO:0005737">
    <property type="term" value="C:cytoplasm"/>
    <property type="evidence" value="ECO:0007669"/>
    <property type="project" value="TreeGrafter"/>
</dbReference>
<evidence type="ECO:0000313" key="14">
    <source>
        <dbReference type="EMBL" id="ODQ82124.1"/>
    </source>
</evidence>
<evidence type="ECO:0000256" key="5">
    <source>
        <dbReference type="ARBA" id="ARBA00022801"/>
    </source>
</evidence>
<comment type="catalytic activity">
    <reaction evidence="10 12">
        <text>O-phospho-L-threonyl-[protein] + H2O = L-threonyl-[protein] + phosphate</text>
        <dbReference type="Rhea" id="RHEA:47004"/>
        <dbReference type="Rhea" id="RHEA-COMP:11060"/>
        <dbReference type="Rhea" id="RHEA-COMP:11605"/>
        <dbReference type="ChEBI" id="CHEBI:15377"/>
        <dbReference type="ChEBI" id="CHEBI:30013"/>
        <dbReference type="ChEBI" id="CHEBI:43474"/>
        <dbReference type="ChEBI" id="CHEBI:61977"/>
        <dbReference type="EC" id="3.1.3.16"/>
    </reaction>
</comment>
<keyword evidence="5 12" id="KW-0378">Hydrolase</keyword>
<dbReference type="GeneID" id="30148585"/>
<dbReference type="Gene3D" id="1.25.40.820">
    <property type="match status" value="1"/>
</dbReference>
<comment type="catalytic activity">
    <reaction evidence="9 12">
        <text>O-phospho-L-seryl-[protein] + H2O = L-seryl-[protein] + phosphate</text>
        <dbReference type="Rhea" id="RHEA:20629"/>
        <dbReference type="Rhea" id="RHEA-COMP:9863"/>
        <dbReference type="Rhea" id="RHEA-COMP:11604"/>
        <dbReference type="ChEBI" id="CHEBI:15377"/>
        <dbReference type="ChEBI" id="CHEBI:29999"/>
        <dbReference type="ChEBI" id="CHEBI:43474"/>
        <dbReference type="ChEBI" id="CHEBI:83421"/>
        <dbReference type="EC" id="3.1.3.16"/>
    </reaction>
</comment>
<evidence type="ECO:0000313" key="15">
    <source>
        <dbReference type="Proteomes" id="UP000094336"/>
    </source>
</evidence>
<dbReference type="GO" id="GO:0008420">
    <property type="term" value="F:RNA polymerase II CTD heptapeptide repeat phosphatase activity"/>
    <property type="evidence" value="ECO:0007669"/>
    <property type="project" value="UniProtKB-UniRule"/>
</dbReference>
<comment type="subcellular location">
    <subcellularLocation>
        <location evidence="1 12">Nucleus</location>
    </subcellularLocation>
</comment>
<proteinExistence type="inferred from homology"/>
<dbReference type="GO" id="GO:0008270">
    <property type="term" value="F:zinc ion binding"/>
    <property type="evidence" value="ECO:0007669"/>
    <property type="project" value="UniProtKB-KW"/>
</dbReference>
<reference evidence="15" key="1">
    <citation type="submission" date="2016-05" db="EMBL/GenBank/DDBJ databases">
        <title>Comparative genomics of biotechnologically important yeasts.</title>
        <authorList>
            <consortium name="DOE Joint Genome Institute"/>
            <person name="Riley R."/>
            <person name="Haridas S."/>
            <person name="Wolfe K.H."/>
            <person name="Lopes M.R."/>
            <person name="Hittinger C.T."/>
            <person name="Goker M."/>
            <person name="Salamov A."/>
            <person name="Wisecaver J."/>
            <person name="Long T.M."/>
            <person name="Aerts A.L."/>
            <person name="Barry K."/>
            <person name="Choi C."/>
            <person name="Clum A."/>
            <person name="Coughlan A.Y."/>
            <person name="Deshpande S."/>
            <person name="Douglass A.P."/>
            <person name="Hanson S.J."/>
            <person name="Klenk H.-P."/>
            <person name="Labutti K."/>
            <person name="Lapidus A."/>
            <person name="Lindquist E."/>
            <person name="Lipzen A."/>
            <person name="Meier-Kolthoff J.P."/>
            <person name="Ohm R.A."/>
            <person name="Otillar R.P."/>
            <person name="Pangilinan J."/>
            <person name="Peng Y."/>
            <person name="Rokas A."/>
            <person name="Rosa C.A."/>
            <person name="Scheuner C."/>
            <person name="Sibirny A.A."/>
            <person name="Slot J.C."/>
            <person name="Stielow J.B."/>
            <person name="Sun H."/>
            <person name="Kurtzman C.P."/>
            <person name="Blackwell M."/>
            <person name="Grigoriev I.V."/>
            <person name="Jeffries T.W."/>
        </authorList>
    </citation>
    <scope>NUCLEOTIDE SEQUENCE [LARGE SCALE GENOMIC DNA]</scope>
    <source>
        <strain evidence="15">NRRL Y-12698</strain>
    </source>
</reference>
<dbReference type="GO" id="GO:0043175">
    <property type="term" value="F:RNA polymerase core enzyme binding"/>
    <property type="evidence" value="ECO:0007669"/>
    <property type="project" value="UniProtKB-UniRule"/>
</dbReference>
<evidence type="ECO:0000256" key="11">
    <source>
        <dbReference type="PROSITE-ProRule" id="PRU00812"/>
    </source>
</evidence>
<dbReference type="RefSeq" id="XP_018987452.1">
    <property type="nucleotide sequence ID" value="XM_019130732.1"/>
</dbReference>
<dbReference type="Proteomes" id="UP000094336">
    <property type="component" value="Unassembled WGS sequence"/>
</dbReference>
<evidence type="ECO:0000256" key="2">
    <source>
        <dbReference type="ARBA" id="ARBA00005676"/>
    </source>
</evidence>
<dbReference type="STRING" id="984486.A0A1E3QX80"/>
<dbReference type="InterPro" id="IPR038534">
    <property type="entry name" value="Rtr1/RPAP2_sf"/>
</dbReference>
<evidence type="ECO:0000256" key="4">
    <source>
        <dbReference type="ARBA" id="ARBA00022771"/>
    </source>
</evidence>
<dbReference type="PANTHER" id="PTHR14732">
    <property type="entry name" value="RNA POLYMERASE II SUBUNIT B1 CTD PHOSPHATASE RPAP2-RELATED"/>
    <property type="match status" value="1"/>
</dbReference>
<evidence type="ECO:0000256" key="3">
    <source>
        <dbReference type="ARBA" id="ARBA00022723"/>
    </source>
</evidence>
<dbReference type="PROSITE" id="PS51479">
    <property type="entry name" value="ZF_RTR1"/>
    <property type="match status" value="1"/>
</dbReference>
<sequence length="195" mass="22168">SSLALTPPQASLMTLTLIEELAENHAAPDVAKLLVRFLTPEAYQEIVQERTINHICGYILCGNQPKDSNNSPQINFRRPSIILPNTYYSSYCCKLHYQSSLFYEKQLSPEALFARTLEILEKPYGECAYERDFKLLDDLISRSEELHSGNEKLVDLIQSIHDLKIDGKKNDDELQLAGLLRDFHIVEKEGGLQGE</sequence>
<evidence type="ECO:0000259" key="13">
    <source>
        <dbReference type="PROSITE" id="PS51479"/>
    </source>
</evidence>
<comment type="function">
    <text evidence="12">Putative RNA polymerase II subunit B1 C-terminal domain (CTD) phosphatase involved in RNA polymerase II transcription regulation.</text>
</comment>
<dbReference type="AlphaFoldDB" id="A0A1E3QX80"/>
<keyword evidence="6 12" id="KW-0862">Zinc</keyword>
<organism evidence="14 15">
    <name type="scientific">Babjeviella inositovora NRRL Y-12698</name>
    <dbReference type="NCBI Taxonomy" id="984486"/>
    <lineage>
        <taxon>Eukaryota</taxon>
        <taxon>Fungi</taxon>
        <taxon>Dikarya</taxon>
        <taxon>Ascomycota</taxon>
        <taxon>Saccharomycotina</taxon>
        <taxon>Pichiomycetes</taxon>
        <taxon>Serinales incertae sedis</taxon>
        <taxon>Babjeviella</taxon>
    </lineage>
</organism>
<feature type="domain" description="RTR1-type" evidence="13">
    <location>
        <begin position="33"/>
        <end position="116"/>
    </location>
</feature>
<dbReference type="OrthoDB" id="2590500at2759"/>
<evidence type="ECO:0000256" key="10">
    <source>
        <dbReference type="ARBA" id="ARBA00048336"/>
    </source>
</evidence>
<dbReference type="InterPro" id="IPR039693">
    <property type="entry name" value="Rtr1/RPAP2"/>
</dbReference>
<keyword evidence="15" id="KW-1185">Reference proteome</keyword>
<evidence type="ECO:0000256" key="1">
    <source>
        <dbReference type="ARBA" id="ARBA00004123"/>
    </source>
</evidence>
<evidence type="ECO:0000256" key="7">
    <source>
        <dbReference type="ARBA" id="ARBA00022912"/>
    </source>
</evidence>
<protein>
    <recommendedName>
        <fullName evidence="12">RNA polymerase II subunit B1 CTD phosphatase RPAP2 homolog</fullName>
        <ecNumber evidence="12">3.1.3.16</ecNumber>
    </recommendedName>
</protein>
<evidence type="ECO:0000256" key="8">
    <source>
        <dbReference type="ARBA" id="ARBA00023242"/>
    </source>
</evidence>
<name>A0A1E3QX80_9ASCO</name>
<dbReference type="EC" id="3.1.3.16" evidence="12"/>
<dbReference type="GO" id="GO:0005634">
    <property type="term" value="C:nucleus"/>
    <property type="evidence" value="ECO:0007669"/>
    <property type="project" value="UniProtKB-SubCell"/>
</dbReference>
<feature type="non-terminal residue" evidence="14">
    <location>
        <position position="195"/>
    </location>
</feature>
<dbReference type="PANTHER" id="PTHR14732:SF0">
    <property type="entry name" value="RNA POLYMERASE II SUBUNIT B1 CTD PHOSPHATASE RPAP2-RELATED"/>
    <property type="match status" value="1"/>
</dbReference>
<keyword evidence="7 12" id="KW-0904">Protein phosphatase</keyword>
<dbReference type="EMBL" id="KV454427">
    <property type="protein sequence ID" value="ODQ82124.1"/>
    <property type="molecule type" value="Genomic_DNA"/>
</dbReference>
<dbReference type="InterPro" id="IPR007308">
    <property type="entry name" value="Rtr1/RPAP2_dom"/>
</dbReference>
<keyword evidence="3 12" id="KW-0479">Metal-binding</keyword>
<evidence type="ECO:0000256" key="6">
    <source>
        <dbReference type="ARBA" id="ARBA00022833"/>
    </source>
</evidence>
<feature type="non-terminal residue" evidence="14">
    <location>
        <position position="1"/>
    </location>
</feature>
<keyword evidence="4 12" id="KW-0863">Zinc-finger</keyword>
<evidence type="ECO:0000256" key="12">
    <source>
        <dbReference type="RuleBase" id="RU367080"/>
    </source>
</evidence>